<gene>
    <name evidence="2" type="ORF">CHS0354_039954</name>
</gene>
<feature type="compositionally biased region" description="Polar residues" evidence="1">
    <location>
        <begin position="22"/>
        <end position="31"/>
    </location>
</feature>
<reference evidence="2" key="2">
    <citation type="journal article" date="2021" name="Genome Biol. Evol.">
        <title>Developing a high-quality reference genome for a parasitic bivalve with doubly uniparental inheritance (Bivalvia: Unionida).</title>
        <authorList>
            <person name="Smith C.H."/>
        </authorList>
    </citation>
    <scope>NUCLEOTIDE SEQUENCE</scope>
    <source>
        <strain evidence="2">CHS0354</strain>
        <tissue evidence="2">Mantle</tissue>
    </source>
</reference>
<sequence>LKDVSLPVLDDSLDGYEERTSTKGARQSRIASSPIHLSEQIMRKSDEDQILRNCARRRTYSGIEAEQQLKNKHSTANTCIAKLHKENGQSKIKSDKEVGQIKVEKTEKEMNEIFQLNWTNRH</sequence>
<comment type="caution">
    <text evidence="2">The sequence shown here is derived from an EMBL/GenBank/DDBJ whole genome shotgun (WGS) entry which is preliminary data.</text>
</comment>
<organism evidence="2 3">
    <name type="scientific">Potamilus streckersoni</name>
    <dbReference type="NCBI Taxonomy" id="2493646"/>
    <lineage>
        <taxon>Eukaryota</taxon>
        <taxon>Metazoa</taxon>
        <taxon>Spiralia</taxon>
        <taxon>Lophotrochozoa</taxon>
        <taxon>Mollusca</taxon>
        <taxon>Bivalvia</taxon>
        <taxon>Autobranchia</taxon>
        <taxon>Heteroconchia</taxon>
        <taxon>Palaeoheterodonta</taxon>
        <taxon>Unionida</taxon>
        <taxon>Unionoidea</taxon>
        <taxon>Unionidae</taxon>
        <taxon>Ambleminae</taxon>
        <taxon>Lampsilini</taxon>
        <taxon>Potamilus</taxon>
    </lineage>
</organism>
<evidence type="ECO:0000313" key="2">
    <source>
        <dbReference type="EMBL" id="KAK3602207.1"/>
    </source>
</evidence>
<name>A0AAE0W6H9_9BIVA</name>
<dbReference type="Proteomes" id="UP001195483">
    <property type="component" value="Unassembled WGS sequence"/>
</dbReference>
<protein>
    <submittedName>
        <fullName evidence="2">Uncharacterized protein</fullName>
    </submittedName>
</protein>
<dbReference type="AlphaFoldDB" id="A0AAE0W6H9"/>
<reference evidence="2" key="1">
    <citation type="journal article" date="2021" name="Genome Biol. Evol.">
        <title>A High-Quality Reference Genome for a Parasitic Bivalve with Doubly Uniparental Inheritance (Bivalvia: Unionida).</title>
        <authorList>
            <person name="Smith C.H."/>
        </authorList>
    </citation>
    <scope>NUCLEOTIDE SEQUENCE</scope>
    <source>
        <strain evidence="2">CHS0354</strain>
    </source>
</reference>
<feature type="region of interest" description="Disordered" evidence="1">
    <location>
        <begin position="1"/>
        <end position="31"/>
    </location>
</feature>
<feature type="non-terminal residue" evidence="2">
    <location>
        <position position="122"/>
    </location>
</feature>
<dbReference type="EMBL" id="JAEAOA010002326">
    <property type="protein sequence ID" value="KAK3602207.1"/>
    <property type="molecule type" value="Genomic_DNA"/>
</dbReference>
<evidence type="ECO:0000256" key="1">
    <source>
        <dbReference type="SAM" id="MobiDB-lite"/>
    </source>
</evidence>
<proteinExistence type="predicted"/>
<reference evidence="2" key="3">
    <citation type="submission" date="2023-05" db="EMBL/GenBank/DDBJ databases">
        <authorList>
            <person name="Smith C.H."/>
        </authorList>
    </citation>
    <scope>NUCLEOTIDE SEQUENCE</scope>
    <source>
        <strain evidence="2">CHS0354</strain>
        <tissue evidence="2">Mantle</tissue>
    </source>
</reference>
<evidence type="ECO:0000313" key="3">
    <source>
        <dbReference type="Proteomes" id="UP001195483"/>
    </source>
</evidence>
<keyword evidence="3" id="KW-1185">Reference proteome</keyword>
<accession>A0AAE0W6H9</accession>
<feature type="compositionally biased region" description="Low complexity" evidence="1">
    <location>
        <begin position="1"/>
        <end position="10"/>
    </location>
</feature>